<sequence>MEYAGNSGVDAGTEAGSIAESLARIAQQCPEEVRGRLLSLMDAENCAQLVVHINCRLQAFFDAKKLTKNDDRSIFEKRRSGLEVGSAVAQSDTNANSSRWPNSNSLRWQSFLPTPDSPSGFSDDEQDVFSSDEEKDGDSIAFSNDRERSFSTTDSESKPFKQRVQPTHSDDQDSSMSDCNESNQTQEAVGSDRRYERLQEAQSFAGNKIDVDDDEQFSMDEMKSDSCDTDVSEDLKCLRLSHLSGFVDKDGDDSEDGGRRNECETALSEADAILNGQCEFSSS</sequence>
<dbReference type="AlphaFoldDB" id="A0A914V650"/>
<feature type="compositionally biased region" description="Polar residues" evidence="1">
    <location>
        <begin position="174"/>
        <end position="188"/>
    </location>
</feature>
<proteinExistence type="predicted"/>
<evidence type="ECO:0000256" key="1">
    <source>
        <dbReference type="SAM" id="MobiDB-lite"/>
    </source>
</evidence>
<evidence type="ECO:0000313" key="2">
    <source>
        <dbReference type="Proteomes" id="UP000887566"/>
    </source>
</evidence>
<dbReference type="Proteomes" id="UP000887566">
    <property type="component" value="Unplaced"/>
</dbReference>
<reference evidence="3" key="1">
    <citation type="submission" date="2022-11" db="UniProtKB">
        <authorList>
            <consortium name="WormBaseParasite"/>
        </authorList>
    </citation>
    <scope>IDENTIFICATION</scope>
</reference>
<protein>
    <submittedName>
        <fullName evidence="3">Uncharacterized protein</fullName>
    </submittedName>
</protein>
<keyword evidence="2" id="KW-1185">Reference proteome</keyword>
<evidence type="ECO:0000313" key="3">
    <source>
        <dbReference type="WBParaSite" id="PSAMB.scaffold1579size29816.g13888.t1"/>
    </source>
</evidence>
<feature type="region of interest" description="Disordered" evidence="1">
    <location>
        <begin position="80"/>
        <end position="194"/>
    </location>
</feature>
<feature type="compositionally biased region" description="Acidic residues" evidence="1">
    <location>
        <begin position="122"/>
        <end position="136"/>
    </location>
</feature>
<name>A0A914V650_9BILA</name>
<feature type="compositionally biased region" description="Basic and acidic residues" evidence="1">
    <location>
        <begin position="144"/>
        <end position="159"/>
    </location>
</feature>
<dbReference type="WBParaSite" id="PSAMB.scaffold1579size29816.g13888.t1">
    <property type="protein sequence ID" value="PSAMB.scaffold1579size29816.g13888.t1"/>
    <property type="gene ID" value="PSAMB.scaffold1579size29816.g13888"/>
</dbReference>
<organism evidence="2 3">
    <name type="scientific">Plectus sambesii</name>
    <dbReference type="NCBI Taxonomy" id="2011161"/>
    <lineage>
        <taxon>Eukaryota</taxon>
        <taxon>Metazoa</taxon>
        <taxon>Ecdysozoa</taxon>
        <taxon>Nematoda</taxon>
        <taxon>Chromadorea</taxon>
        <taxon>Plectida</taxon>
        <taxon>Plectina</taxon>
        <taxon>Plectoidea</taxon>
        <taxon>Plectidae</taxon>
        <taxon>Plectus</taxon>
    </lineage>
</organism>
<accession>A0A914V650</accession>
<feature type="compositionally biased region" description="Polar residues" evidence="1">
    <location>
        <begin position="88"/>
        <end position="120"/>
    </location>
</feature>